<dbReference type="SUPFAM" id="SSF47095">
    <property type="entry name" value="HMG-box"/>
    <property type="match status" value="1"/>
</dbReference>
<evidence type="ECO:0000313" key="6">
    <source>
        <dbReference type="Proteomes" id="UP000789405"/>
    </source>
</evidence>
<dbReference type="InterPro" id="IPR009071">
    <property type="entry name" value="HMG_box_dom"/>
</dbReference>
<sequence length="269" mass="31768">MIAYSHFVEPSQGRYDESFRPQSLNNSLNNSMFPCATSPLNNDFENESNFNKSLTGSECENELSINKKELTEAKRVKNLLSLFPPPCSAEEFFNKNPPKVEENDGKVKRPCNKFIIFRKVAHDQKKGTTKLMNYNERTFSKYIGIIWKHLITSEEKDHYEKLAAKVAEIHKNENPNYKYKPKRDKATWKQYSPTNQRKKKTQAQTTYSQTDDFNKNLQTIQSQQQVYYLEEPTEFNEYFASNNISDNIQDDNNSMQYYEYNENYMAYFE</sequence>
<feature type="domain" description="HMG box" evidence="4">
    <location>
        <begin position="107"/>
        <end position="178"/>
    </location>
</feature>
<dbReference type="GO" id="GO:0000122">
    <property type="term" value="P:negative regulation of transcription by RNA polymerase II"/>
    <property type="evidence" value="ECO:0007669"/>
    <property type="project" value="TreeGrafter"/>
</dbReference>
<evidence type="ECO:0000256" key="2">
    <source>
        <dbReference type="ARBA" id="ARBA00023163"/>
    </source>
</evidence>
<comment type="caution">
    <text evidence="5">The sequence shown here is derived from an EMBL/GenBank/DDBJ whole genome shotgun (WGS) entry which is preliminary data.</text>
</comment>
<dbReference type="GO" id="GO:0005634">
    <property type="term" value="C:nucleus"/>
    <property type="evidence" value="ECO:0007669"/>
    <property type="project" value="UniProtKB-UniRule"/>
</dbReference>
<gene>
    <name evidence="5" type="ORF">DERYTH_LOCUS1692</name>
</gene>
<dbReference type="InterPro" id="IPR036910">
    <property type="entry name" value="HMG_box_dom_sf"/>
</dbReference>
<keyword evidence="6" id="KW-1185">Reference proteome</keyword>
<dbReference type="Gene3D" id="1.10.30.10">
    <property type="entry name" value="High mobility group box domain"/>
    <property type="match status" value="1"/>
</dbReference>
<protein>
    <submittedName>
        <fullName evidence="5">2934_t:CDS:1</fullName>
    </submittedName>
</protein>
<keyword evidence="2" id="KW-0804">Transcription</keyword>
<feature type="DNA-binding region" description="HMG box" evidence="3">
    <location>
        <begin position="107"/>
        <end position="178"/>
    </location>
</feature>
<dbReference type="PANTHER" id="PTHR10270">
    <property type="entry name" value="SOX TRANSCRIPTION FACTOR"/>
    <property type="match status" value="1"/>
</dbReference>
<evidence type="ECO:0000259" key="4">
    <source>
        <dbReference type="PROSITE" id="PS50118"/>
    </source>
</evidence>
<dbReference type="InterPro" id="IPR050140">
    <property type="entry name" value="SRY-related_HMG-box_TF-like"/>
</dbReference>
<dbReference type="OrthoDB" id="6247875at2759"/>
<evidence type="ECO:0000256" key="1">
    <source>
        <dbReference type="ARBA" id="ARBA00023125"/>
    </source>
</evidence>
<dbReference type="CDD" id="cd01389">
    <property type="entry name" value="HMG-box_ROX1-like"/>
    <property type="match status" value="1"/>
</dbReference>
<evidence type="ECO:0000256" key="3">
    <source>
        <dbReference type="PROSITE-ProRule" id="PRU00267"/>
    </source>
</evidence>
<dbReference type="Pfam" id="PF00505">
    <property type="entry name" value="HMG_box"/>
    <property type="match status" value="1"/>
</dbReference>
<dbReference type="GO" id="GO:0000978">
    <property type="term" value="F:RNA polymerase II cis-regulatory region sequence-specific DNA binding"/>
    <property type="evidence" value="ECO:0007669"/>
    <property type="project" value="TreeGrafter"/>
</dbReference>
<dbReference type="PROSITE" id="PS50118">
    <property type="entry name" value="HMG_BOX_2"/>
    <property type="match status" value="1"/>
</dbReference>
<accession>A0A9N8Z6A2</accession>
<dbReference type="GO" id="GO:0030154">
    <property type="term" value="P:cell differentiation"/>
    <property type="evidence" value="ECO:0007669"/>
    <property type="project" value="TreeGrafter"/>
</dbReference>
<keyword evidence="1 3" id="KW-0238">DNA-binding</keyword>
<dbReference type="Proteomes" id="UP000789405">
    <property type="component" value="Unassembled WGS sequence"/>
</dbReference>
<reference evidence="5" key="1">
    <citation type="submission" date="2021-06" db="EMBL/GenBank/DDBJ databases">
        <authorList>
            <person name="Kallberg Y."/>
            <person name="Tangrot J."/>
            <person name="Rosling A."/>
        </authorList>
    </citation>
    <scope>NUCLEOTIDE SEQUENCE</scope>
    <source>
        <strain evidence="5">MA453B</strain>
    </source>
</reference>
<dbReference type="AlphaFoldDB" id="A0A9N8Z6A2"/>
<dbReference type="GO" id="GO:0001228">
    <property type="term" value="F:DNA-binding transcription activator activity, RNA polymerase II-specific"/>
    <property type="evidence" value="ECO:0007669"/>
    <property type="project" value="TreeGrafter"/>
</dbReference>
<keyword evidence="3" id="KW-0539">Nucleus</keyword>
<dbReference type="PANTHER" id="PTHR10270:SF161">
    <property type="entry name" value="SEX-DETERMINING REGION Y PROTEIN"/>
    <property type="match status" value="1"/>
</dbReference>
<proteinExistence type="predicted"/>
<dbReference type="EMBL" id="CAJVPY010000487">
    <property type="protein sequence ID" value="CAG8476040.1"/>
    <property type="molecule type" value="Genomic_DNA"/>
</dbReference>
<organism evidence="5 6">
    <name type="scientific">Dentiscutata erythropus</name>
    <dbReference type="NCBI Taxonomy" id="1348616"/>
    <lineage>
        <taxon>Eukaryota</taxon>
        <taxon>Fungi</taxon>
        <taxon>Fungi incertae sedis</taxon>
        <taxon>Mucoromycota</taxon>
        <taxon>Glomeromycotina</taxon>
        <taxon>Glomeromycetes</taxon>
        <taxon>Diversisporales</taxon>
        <taxon>Gigasporaceae</taxon>
        <taxon>Dentiscutata</taxon>
    </lineage>
</organism>
<name>A0A9N8Z6A2_9GLOM</name>
<evidence type="ECO:0000313" key="5">
    <source>
        <dbReference type="EMBL" id="CAG8476040.1"/>
    </source>
</evidence>